<keyword evidence="3 6" id="KW-0815">Transposition</keyword>
<evidence type="ECO:0000256" key="4">
    <source>
        <dbReference type="ARBA" id="ARBA00023125"/>
    </source>
</evidence>
<evidence type="ECO:0000256" key="1">
    <source>
        <dbReference type="ARBA" id="ARBA00002190"/>
    </source>
</evidence>
<dbReference type="Proteomes" id="UP001366166">
    <property type="component" value="Chromosome"/>
</dbReference>
<keyword evidence="8" id="KW-1185">Reference proteome</keyword>
<evidence type="ECO:0000256" key="2">
    <source>
        <dbReference type="ARBA" id="ARBA00010961"/>
    </source>
</evidence>
<evidence type="ECO:0000256" key="6">
    <source>
        <dbReference type="RuleBase" id="RU365089"/>
    </source>
</evidence>
<dbReference type="GO" id="GO:0004803">
    <property type="term" value="F:transposase activity"/>
    <property type="evidence" value="ECO:0007669"/>
    <property type="project" value="UniProtKB-UniRule"/>
</dbReference>
<dbReference type="Pfam" id="PF00872">
    <property type="entry name" value="Transposase_mut"/>
    <property type="match status" value="1"/>
</dbReference>
<proteinExistence type="inferred from homology"/>
<comment type="function">
    <text evidence="1 6">Required for the transposition of the insertion element.</text>
</comment>
<keyword evidence="6" id="KW-0814">Transposable element</keyword>
<dbReference type="EMBL" id="AP028679">
    <property type="protein sequence ID" value="BEQ15971.1"/>
    <property type="molecule type" value="Genomic_DNA"/>
</dbReference>
<dbReference type="GO" id="GO:0003677">
    <property type="term" value="F:DNA binding"/>
    <property type="evidence" value="ECO:0007669"/>
    <property type="project" value="UniProtKB-UniRule"/>
</dbReference>
<evidence type="ECO:0000256" key="3">
    <source>
        <dbReference type="ARBA" id="ARBA00022578"/>
    </source>
</evidence>
<comment type="similarity">
    <text evidence="2 6">Belongs to the transposase mutator family.</text>
</comment>
<dbReference type="InterPro" id="IPR001207">
    <property type="entry name" value="Transposase_mutator"/>
</dbReference>
<evidence type="ECO:0000313" key="8">
    <source>
        <dbReference type="Proteomes" id="UP001366166"/>
    </source>
</evidence>
<dbReference type="GO" id="GO:0006313">
    <property type="term" value="P:DNA transposition"/>
    <property type="evidence" value="ECO:0007669"/>
    <property type="project" value="UniProtKB-UniRule"/>
</dbReference>
<sequence>MRQLIYITKAIESLHRGLGKNVRNRGHFPNDDAAIKLLYLVIRNVGAKWRMPQSGWEMVLNQFAILFEDRLQMAAWR</sequence>
<dbReference type="PANTHER" id="PTHR33217">
    <property type="entry name" value="TRANSPOSASE FOR INSERTION SEQUENCE ELEMENT IS1081"/>
    <property type="match status" value="1"/>
</dbReference>
<accession>A0AAU9EQ19</accession>
<dbReference type="PANTHER" id="PTHR33217:SF8">
    <property type="entry name" value="MUTATOR FAMILY TRANSPOSASE"/>
    <property type="match status" value="1"/>
</dbReference>
<evidence type="ECO:0000256" key="5">
    <source>
        <dbReference type="ARBA" id="ARBA00023172"/>
    </source>
</evidence>
<dbReference type="KEGG" id="dmp:FAK_30370"/>
<reference evidence="8" key="1">
    <citation type="journal article" date="2023" name="Arch. Microbiol.">
        <title>Desulfoferula mesophilus gen. nov. sp. nov., a mesophilic sulfate-reducing bacterium isolated from a brackish lake sediment.</title>
        <authorList>
            <person name="Watanabe T."/>
            <person name="Yabe T."/>
            <person name="Tsuji J.M."/>
            <person name="Fukui M."/>
        </authorList>
    </citation>
    <scope>NUCLEOTIDE SEQUENCE [LARGE SCALE GENOMIC DNA]</scope>
    <source>
        <strain evidence="8">12FAK</strain>
    </source>
</reference>
<gene>
    <name evidence="7" type="ORF">FAK_30370</name>
</gene>
<protein>
    <recommendedName>
        <fullName evidence="6">Mutator family transposase</fullName>
    </recommendedName>
</protein>
<keyword evidence="5 6" id="KW-0233">DNA recombination</keyword>
<name>A0AAU9EQ19_9BACT</name>
<organism evidence="7 8">
    <name type="scientific">Desulfoferula mesophila</name>
    <dbReference type="NCBI Taxonomy" id="3058419"/>
    <lineage>
        <taxon>Bacteria</taxon>
        <taxon>Pseudomonadati</taxon>
        <taxon>Thermodesulfobacteriota</taxon>
        <taxon>Desulfarculia</taxon>
        <taxon>Desulfarculales</taxon>
        <taxon>Desulfarculaceae</taxon>
        <taxon>Desulfoferula</taxon>
    </lineage>
</organism>
<keyword evidence="4 6" id="KW-0238">DNA-binding</keyword>
<dbReference type="AlphaFoldDB" id="A0AAU9EQ19"/>
<evidence type="ECO:0000313" key="7">
    <source>
        <dbReference type="EMBL" id="BEQ15971.1"/>
    </source>
</evidence>